<evidence type="ECO:0000256" key="1">
    <source>
        <dbReference type="SAM" id="MobiDB-lite"/>
    </source>
</evidence>
<accession>A0A8S0T1A1</accession>
<proteinExistence type="predicted"/>
<feature type="region of interest" description="Disordered" evidence="1">
    <location>
        <begin position="86"/>
        <end position="116"/>
    </location>
</feature>
<dbReference type="Gramene" id="OE9A003693T1">
    <property type="protein sequence ID" value="OE9A003693C1"/>
    <property type="gene ID" value="OE9A003693"/>
</dbReference>
<dbReference type="EMBL" id="CACTIH010005593">
    <property type="protein sequence ID" value="CAA2998427.1"/>
    <property type="molecule type" value="Genomic_DNA"/>
</dbReference>
<comment type="caution">
    <text evidence="2">The sequence shown here is derived from an EMBL/GenBank/DDBJ whole genome shotgun (WGS) entry which is preliminary data.</text>
</comment>
<reference evidence="2 3" key="1">
    <citation type="submission" date="2019-12" db="EMBL/GenBank/DDBJ databases">
        <authorList>
            <person name="Alioto T."/>
            <person name="Alioto T."/>
            <person name="Gomez Garrido J."/>
        </authorList>
    </citation>
    <scope>NUCLEOTIDE SEQUENCE [LARGE SCALE GENOMIC DNA]</scope>
</reference>
<evidence type="ECO:0000313" key="2">
    <source>
        <dbReference type="EMBL" id="CAA2998427.1"/>
    </source>
</evidence>
<organism evidence="2 3">
    <name type="scientific">Olea europaea subsp. europaea</name>
    <dbReference type="NCBI Taxonomy" id="158383"/>
    <lineage>
        <taxon>Eukaryota</taxon>
        <taxon>Viridiplantae</taxon>
        <taxon>Streptophyta</taxon>
        <taxon>Embryophyta</taxon>
        <taxon>Tracheophyta</taxon>
        <taxon>Spermatophyta</taxon>
        <taxon>Magnoliopsida</taxon>
        <taxon>eudicotyledons</taxon>
        <taxon>Gunneridae</taxon>
        <taxon>Pentapetalae</taxon>
        <taxon>asterids</taxon>
        <taxon>lamiids</taxon>
        <taxon>Lamiales</taxon>
        <taxon>Oleaceae</taxon>
        <taxon>Oleeae</taxon>
        <taxon>Olea</taxon>
    </lineage>
</organism>
<gene>
    <name evidence="2" type="ORF">OLEA9_A003693</name>
</gene>
<feature type="compositionally biased region" description="Basic and acidic residues" evidence="1">
    <location>
        <begin position="86"/>
        <end position="97"/>
    </location>
</feature>
<name>A0A8S0T1A1_OLEEU</name>
<protein>
    <submittedName>
        <fullName evidence="2">Uncharacterized protein</fullName>
    </submittedName>
</protein>
<keyword evidence="3" id="KW-1185">Reference proteome</keyword>
<dbReference type="AlphaFoldDB" id="A0A8S0T1A1"/>
<dbReference type="Proteomes" id="UP000594638">
    <property type="component" value="Unassembled WGS sequence"/>
</dbReference>
<evidence type="ECO:0000313" key="3">
    <source>
        <dbReference type="Proteomes" id="UP000594638"/>
    </source>
</evidence>
<sequence length="132" mass="14695">MDLFFLKCRGNIVHPTFSSLCNLSRLFILRITDPFSGRSEGDDAVSSSCPTIFCAHFGYPFFLYGDHPRCRTVEARLRQFEASEGREGPITEWKSEAAKLAPSSPEAAEGDEIGRGELPPIPNFILTSYCDL</sequence>